<evidence type="ECO:0000313" key="5">
    <source>
        <dbReference type="Proteomes" id="UP001358417"/>
    </source>
</evidence>
<evidence type="ECO:0000259" key="3">
    <source>
        <dbReference type="Pfam" id="PF04082"/>
    </source>
</evidence>
<feature type="domain" description="Xylanolytic transcriptional activator regulatory" evidence="3">
    <location>
        <begin position="38"/>
        <end position="221"/>
    </location>
</feature>
<dbReference type="Pfam" id="PF04082">
    <property type="entry name" value="Fungal_trans"/>
    <property type="match status" value="1"/>
</dbReference>
<dbReference type="CDD" id="cd12148">
    <property type="entry name" value="fungal_TF_MHR"/>
    <property type="match status" value="1"/>
</dbReference>
<reference evidence="4 5" key="1">
    <citation type="submission" date="2023-08" db="EMBL/GenBank/DDBJ databases">
        <title>Black Yeasts Isolated from many extreme environments.</title>
        <authorList>
            <person name="Coleine C."/>
            <person name="Stajich J.E."/>
            <person name="Selbmann L."/>
        </authorList>
    </citation>
    <scope>NUCLEOTIDE SEQUENCE [LARGE SCALE GENOMIC DNA]</scope>
    <source>
        <strain evidence="4 5">CCFEE 5792</strain>
    </source>
</reference>
<accession>A0AAV9N168</accession>
<evidence type="ECO:0000256" key="2">
    <source>
        <dbReference type="SAM" id="MobiDB-lite"/>
    </source>
</evidence>
<dbReference type="PANTHER" id="PTHR47431">
    <property type="entry name" value="ZN(II)2CYS6 TRANSCRIPTION FACTOR (EUROFUNG)-RELATED"/>
    <property type="match status" value="1"/>
</dbReference>
<evidence type="ECO:0000313" key="4">
    <source>
        <dbReference type="EMBL" id="KAK5047506.1"/>
    </source>
</evidence>
<dbReference type="Proteomes" id="UP001358417">
    <property type="component" value="Unassembled WGS sequence"/>
</dbReference>
<sequence length="512" mass="58005">MEANPLRSNRPGHSNPITPVVEIGLPIEQLDVSGDRCIDLYYKHFHRLHPFVVPRPWLERLAQDSSKQMSMQPLVAIMRYIGSLYCQSRQAERLREEANNIFANGQHHSKDPFMIQAYLINSIALYWCGDPVRSREEMDSAIHLALDLRMQHREFAATHCEGDPVLQESWRRTWWQIYIVDAYYAAMKHAPTYSTSDVEATTELPCEESEYEGGTIPTPKTLDDFDSREFAADNHVYSSFAYLIGAIRGVSMALSCGLSKIQNTFPPQILETVDTVIEGWLLLLPKAKRQLFSQSGEFDELLFQAHMALHAATIGIHRQLSELLFDPLEIISSCAPTPPQACTSKPNEYESIHTTRCLKSIEAQVRLLAVPMRQVTHTPFVVCMLATGTISLLAACKFHLTGQRLLVARHQIRMSIGHLKALAEVWLQAERSLSEIQTIAREVLGQQITQQKQMQPNDGLNKPMAEEQASGTMNDLYQNPVSDYLPQHSIEGLQAYFDLSDFCADQSWVAEY</sequence>
<evidence type="ECO:0000256" key="1">
    <source>
        <dbReference type="ARBA" id="ARBA00023242"/>
    </source>
</evidence>
<dbReference type="PANTHER" id="PTHR47431:SF4">
    <property type="entry name" value="ZN(II)2CYS6 TRANSCRIPTION FACTOR (EUROFUNG)"/>
    <property type="match status" value="1"/>
</dbReference>
<dbReference type="AlphaFoldDB" id="A0AAV9N168"/>
<dbReference type="EMBL" id="JAVRRD010000025">
    <property type="protein sequence ID" value="KAK5047506.1"/>
    <property type="molecule type" value="Genomic_DNA"/>
</dbReference>
<comment type="caution">
    <text evidence="4">The sequence shown here is derived from an EMBL/GenBank/DDBJ whole genome shotgun (WGS) entry which is preliminary data.</text>
</comment>
<dbReference type="GO" id="GO:0008270">
    <property type="term" value="F:zinc ion binding"/>
    <property type="evidence" value="ECO:0007669"/>
    <property type="project" value="InterPro"/>
</dbReference>
<protein>
    <recommendedName>
        <fullName evidence="3">Xylanolytic transcriptional activator regulatory domain-containing protein</fullName>
    </recommendedName>
</protein>
<feature type="region of interest" description="Disordered" evidence="2">
    <location>
        <begin position="450"/>
        <end position="469"/>
    </location>
</feature>
<proteinExistence type="predicted"/>
<keyword evidence="1" id="KW-0539">Nucleus</keyword>
<dbReference type="InterPro" id="IPR007219">
    <property type="entry name" value="XnlR_reg_dom"/>
</dbReference>
<organism evidence="4 5">
    <name type="scientific">Exophiala bonariae</name>
    <dbReference type="NCBI Taxonomy" id="1690606"/>
    <lineage>
        <taxon>Eukaryota</taxon>
        <taxon>Fungi</taxon>
        <taxon>Dikarya</taxon>
        <taxon>Ascomycota</taxon>
        <taxon>Pezizomycotina</taxon>
        <taxon>Eurotiomycetes</taxon>
        <taxon>Chaetothyriomycetidae</taxon>
        <taxon>Chaetothyriales</taxon>
        <taxon>Herpotrichiellaceae</taxon>
        <taxon>Exophiala</taxon>
    </lineage>
</organism>
<keyword evidence="5" id="KW-1185">Reference proteome</keyword>
<gene>
    <name evidence="4" type="ORF">LTR84_006603</name>
</gene>
<dbReference type="GeneID" id="89974774"/>
<name>A0AAV9N168_9EURO</name>
<dbReference type="GO" id="GO:0003677">
    <property type="term" value="F:DNA binding"/>
    <property type="evidence" value="ECO:0007669"/>
    <property type="project" value="InterPro"/>
</dbReference>
<dbReference type="RefSeq" id="XP_064703050.1">
    <property type="nucleotide sequence ID" value="XM_064850163.1"/>
</dbReference>
<dbReference type="GO" id="GO:0006351">
    <property type="term" value="P:DNA-templated transcription"/>
    <property type="evidence" value="ECO:0007669"/>
    <property type="project" value="InterPro"/>
</dbReference>